<organism evidence="1 2">
    <name type="scientific">Nitrosomonas marina</name>
    <dbReference type="NCBI Taxonomy" id="917"/>
    <lineage>
        <taxon>Bacteria</taxon>
        <taxon>Pseudomonadati</taxon>
        <taxon>Pseudomonadota</taxon>
        <taxon>Betaproteobacteria</taxon>
        <taxon>Nitrosomonadales</taxon>
        <taxon>Nitrosomonadaceae</taxon>
        <taxon>Nitrosomonas</taxon>
    </lineage>
</organism>
<dbReference type="AlphaFoldDB" id="A0A1I0FPR2"/>
<protein>
    <submittedName>
        <fullName evidence="1">Uncharacterized protein</fullName>
    </submittedName>
</protein>
<proteinExistence type="predicted"/>
<reference evidence="2" key="1">
    <citation type="submission" date="2016-10" db="EMBL/GenBank/DDBJ databases">
        <authorList>
            <person name="Varghese N."/>
            <person name="Submissions S."/>
        </authorList>
    </citation>
    <scope>NUCLEOTIDE SEQUENCE [LARGE SCALE GENOMIC DNA]</scope>
    <source>
        <strain evidence="2">Nm71</strain>
    </source>
</reference>
<accession>A0A1I0FPR2</accession>
<keyword evidence="2" id="KW-1185">Reference proteome</keyword>
<evidence type="ECO:0000313" key="1">
    <source>
        <dbReference type="EMBL" id="SET60432.1"/>
    </source>
</evidence>
<sequence length="43" mass="4728">MIGYGFRAVASTVLNETGFNPDAIERQIVHCESNELRGAYNLA</sequence>
<dbReference type="EMBL" id="FOIA01000042">
    <property type="protein sequence ID" value="SET60432.1"/>
    <property type="molecule type" value="Genomic_DNA"/>
</dbReference>
<evidence type="ECO:0000313" key="2">
    <source>
        <dbReference type="Proteomes" id="UP000199345"/>
    </source>
</evidence>
<gene>
    <name evidence="1" type="ORF">SAMN05216326_14221</name>
</gene>
<dbReference type="Proteomes" id="UP000199345">
    <property type="component" value="Unassembled WGS sequence"/>
</dbReference>
<name>A0A1I0FPR2_9PROT</name>